<dbReference type="GO" id="GO:0008483">
    <property type="term" value="F:transaminase activity"/>
    <property type="evidence" value="ECO:0007669"/>
    <property type="project" value="UniProtKB-KW"/>
</dbReference>
<dbReference type="InterPro" id="IPR015422">
    <property type="entry name" value="PyrdxlP-dep_Trfase_small"/>
</dbReference>
<evidence type="ECO:0000256" key="2">
    <source>
        <dbReference type="ARBA" id="ARBA00022898"/>
    </source>
</evidence>
<keyword evidence="4" id="KW-0808">Transferase</keyword>
<dbReference type="PROSITE" id="PS00600">
    <property type="entry name" value="AA_TRANSFER_CLASS_3"/>
    <property type="match status" value="1"/>
</dbReference>
<evidence type="ECO:0000256" key="1">
    <source>
        <dbReference type="ARBA" id="ARBA00001933"/>
    </source>
</evidence>
<evidence type="ECO:0000313" key="5">
    <source>
        <dbReference type="Proteomes" id="UP000094936"/>
    </source>
</evidence>
<dbReference type="InterPro" id="IPR015421">
    <property type="entry name" value="PyrdxlP-dep_Trfase_major"/>
</dbReference>
<dbReference type="RefSeq" id="WP_068901816.1">
    <property type="nucleotide sequence ID" value="NZ_JBHUIF010000009.1"/>
</dbReference>
<dbReference type="PANTHER" id="PTHR43713:SF3">
    <property type="entry name" value="GLUTAMATE-1-SEMIALDEHYDE 2,1-AMINOMUTASE 1, CHLOROPLASTIC-RELATED"/>
    <property type="match status" value="1"/>
</dbReference>
<keyword evidence="5" id="KW-1185">Reference proteome</keyword>
<dbReference type="GO" id="GO:0030170">
    <property type="term" value="F:pyridoxal phosphate binding"/>
    <property type="evidence" value="ECO:0007669"/>
    <property type="project" value="InterPro"/>
</dbReference>
<dbReference type="EMBL" id="LYBM01000015">
    <property type="protein sequence ID" value="ODA33540.1"/>
    <property type="molecule type" value="Genomic_DNA"/>
</dbReference>
<keyword evidence="4" id="KW-0032">Aminotransferase</keyword>
<organism evidence="4 5">
    <name type="scientific">Veronia pacifica</name>
    <dbReference type="NCBI Taxonomy" id="1080227"/>
    <lineage>
        <taxon>Bacteria</taxon>
        <taxon>Pseudomonadati</taxon>
        <taxon>Pseudomonadota</taxon>
        <taxon>Gammaproteobacteria</taxon>
        <taxon>Vibrionales</taxon>
        <taxon>Vibrionaceae</taxon>
        <taxon>Veronia</taxon>
    </lineage>
</organism>
<protein>
    <submittedName>
        <fullName evidence="4">Glutamate-1-semialdehyde aminotransferase</fullName>
    </submittedName>
</protein>
<dbReference type="PANTHER" id="PTHR43713">
    <property type="entry name" value="GLUTAMATE-1-SEMIALDEHYDE 2,1-AMINOMUTASE"/>
    <property type="match status" value="1"/>
</dbReference>
<comment type="caution">
    <text evidence="4">The sequence shown here is derived from an EMBL/GenBank/DDBJ whole genome shotgun (WGS) entry which is preliminary data.</text>
</comment>
<dbReference type="Pfam" id="PF00202">
    <property type="entry name" value="Aminotran_3"/>
    <property type="match status" value="1"/>
</dbReference>
<dbReference type="InterPro" id="IPR005814">
    <property type="entry name" value="Aminotrans_3"/>
</dbReference>
<proteinExistence type="inferred from homology"/>
<dbReference type="Proteomes" id="UP000094936">
    <property type="component" value="Unassembled WGS sequence"/>
</dbReference>
<name>A0A1C3EJY5_9GAMM</name>
<accession>A0A1C3EJY5</accession>
<dbReference type="SUPFAM" id="SSF53383">
    <property type="entry name" value="PLP-dependent transferases"/>
    <property type="match status" value="1"/>
</dbReference>
<gene>
    <name evidence="4" type="ORF">A8L45_10040</name>
</gene>
<evidence type="ECO:0000313" key="4">
    <source>
        <dbReference type="EMBL" id="ODA33540.1"/>
    </source>
</evidence>
<dbReference type="AlphaFoldDB" id="A0A1C3EJY5"/>
<dbReference type="STRING" id="1080227.A8L45_10040"/>
<dbReference type="OrthoDB" id="9801052at2"/>
<dbReference type="Gene3D" id="3.40.640.10">
    <property type="entry name" value="Type I PLP-dependent aspartate aminotransferase-like (Major domain)"/>
    <property type="match status" value="1"/>
</dbReference>
<comment type="cofactor">
    <cofactor evidence="1">
        <name>pyridoxal 5'-phosphate</name>
        <dbReference type="ChEBI" id="CHEBI:597326"/>
    </cofactor>
</comment>
<dbReference type="InterPro" id="IPR049704">
    <property type="entry name" value="Aminotrans_3_PPA_site"/>
</dbReference>
<evidence type="ECO:0000256" key="3">
    <source>
        <dbReference type="RuleBase" id="RU003560"/>
    </source>
</evidence>
<reference evidence="4 5" key="1">
    <citation type="submission" date="2016-05" db="EMBL/GenBank/DDBJ databases">
        <title>Genomic Taxonomy of the Vibrionaceae.</title>
        <authorList>
            <person name="Gomez-Gil B."/>
            <person name="Enciso-Ibarra J."/>
        </authorList>
    </citation>
    <scope>NUCLEOTIDE SEQUENCE [LARGE SCALE GENOMIC DNA]</scope>
    <source>
        <strain evidence="4 5">CAIM 1920</strain>
    </source>
</reference>
<dbReference type="InterPro" id="IPR015424">
    <property type="entry name" value="PyrdxlP-dep_Trfase"/>
</dbReference>
<dbReference type="Gene3D" id="3.90.1150.10">
    <property type="entry name" value="Aspartate Aminotransferase, domain 1"/>
    <property type="match status" value="1"/>
</dbReference>
<sequence>MTTHTSQTLNLTESLSLHQEGEKYIAGFTQSMMKKPEQFAKGHFPVYLAKGQGSKVTDVDGNEYIDFICGLAANTLGHNHPAVVNAITENLTNGLIHSLPAPVEIKTAKNLISIIPGAEKVRFFKTGADANSAAIRLTRHLTGREEIVTIGYNGWHDQYQFDTPGVPEGIQKYTHRMPLFTPMDEPKILELLESRGDKIAAVLMSVPYNRTLTADFVKTVRQHCSDKGIYLVFDEVVTGFRLALGGAQEFFGVQADLVTLSKGIAAGMPLSAVAGPSDTLSRMDELQVSTTFGGEMLSLEVCNAVIDEYKRTDYIERIAKLGRILKEEVNAISASLGTPLNVVGYDPIPMFLFAKNPVEHVKYAEPFLAEMAKRGVLMRREVNFISGAHTEEDINVAIQAVKASLEAMKANGLFENAAK</sequence>
<keyword evidence="2 3" id="KW-0663">Pyridoxal phosphate</keyword>
<comment type="similarity">
    <text evidence="3">Belongs to the class-III pyridoxal-phosphate-dependent aminotransferase family.</text>
</comment>